<evidence type="ECO:0000256" key="1">
    <source>
        <dbReference type="SAM" id="MobiDB-lite"/>
    </source>
</evidence>
<protein>
    <submittedName>
        <fullName evidence="2">12682_t:CDS:1</fullName>
    </submittedName>
</protein>
<dbReference type="Proteomes" id="UP000789901">
    <property type="component" value="Unassembled WGS sequence"/>
</dbReference>
<evidence type="ECO:0000313" key="3">
    <source>
        <dbReference type="Proteomes" id="UP000789901"/>
    </source>
</evidence>
<accession>A0ABN7V5N2</accession>
<feature type="region of interest" description="Disordered" evidence="1">
    <location>
        <begin position="64"/>
        <end position="87"/>
    </location>
</feature>
<dbReference type="EMBL" id="CAJVQB010009661">
    <property type="protein sequence ID" value="CAG8732443.1"/>
    <property type="molecule type" value="Genomic_DNA"/>
</dbReference>
<comment type="caution">
    <text evidence="2">The sequence shown here is derived from an EMBL/GenBank/DDBJ whole genome shotgun (WGS) entry which is preliminary data.</text>
</comment>
<reference evidence="2 3" key="1">
    <citation type="submission" date="2021-06" db="EMBL/GenBank/DDBJ databases">
        <authorList>
            <person name="Kallberg Y."/>
            <person name="Tangrot J."/>
            <person name="Rosling A."/>
        </authorList>
    </citation>
    <scope>NUCLEOTIDE SEQUENCE [LARGE SCALE GENOMIC DNA]</scope>
    <source>
        <strain evidence="2 3">120-4 pot B 10/14</strain>
    </source>
</reference>
<feature type="compositionally biased region" description="Polar residues" evidence="1">
    <location>
        <begin position="64"/>
        <end position="77"/>
    </location>
</feature>
<keyword evidence="3" id="KW-1185">Reference proteome</keyword>
<sequence length="121" mass="12965">MQASSKRAPNTVIPALPLTLNTKILDMTSFAPVESKQTISSHAPSLISIPTLLTMVLQQTESIMNPGQPQPLTSQIGQLPAPDGKVPSPDIEVSILVPESITISLEEISERIEINPNLDMA</sequence>
<name>A0ABN7V5N2_GIGMA</name>
<evidence type="ECO:0000313" key="2">
    <source>
        <dbReference type="EMBL" id="CAG8732443.1"/>
    </source>
</evidence>
<gene>
    <name evidence="2" type="ORF">GMARGA_LOCUS14521</name>
</gene>
<proteinExistence type="predicted"/>
<organism evidence="2 3">
    <name type="scientific">Gigaspora margarita</name>
    <dbReference type="NCBI Taxonomy" id="4874"/>
    <lineage>
        <taxon>Eukaryota</taxon>
        <taxon>Fungi</taxon>
        <taxon>Fungi incertae sedis</taxon>
        <taxon>Mucoromycota</taxon>
        <taxon>Glomeromycotina</taxon>
        <taxon>Glomeromycetes</taxon>
        <taxon>Diversisporales</taxon>
        <taxon>Gigasporaceae</taxon>
        <taxon>Gigaspora</taxon>
    </lineage>
</organism>